<feature type="chain" id="PRO_5043129209" description="Plant antimicrobial peptide domain-containing protein" evidence="2">
    <location>
        <begin position="33"/>
        <end position="202"/>
    </location>
</feature>
<feature type="domain" description="Plant antimicrobial peptide" evidence="3">
    <location>
        <begin position="138"/>
        <end position="170"/>
    </location>
</feature>
<name>A0A0Q3H3U0_BRADI</name>
<dbReference type="GeneID" id="104584514"/>
<evidence type="ECO:0000313" key="6">
    <source>
        <dbReference type="Proteomes" id="UP000008810"/>
    </source>
</evidence>
<reference evidence="4" key="2">
    <citation type="submission" date="2017-06" db="EMBL/GenBank/DDBJ databases">
        <title>WGS assembly of Brachypodium distachyon.</title>
        <authorList>
            <consortium name="The International Brachypodium Initiative"/>
            <person name="Lucas S."/>
            <person name="Harmon-Smith M."/>
            <person name="Lail K."/>
            <person name="Tice H."/>
            <person name="Grimwood J."/>
            <person name="Bruce D."/>
            <person name="Barry K."/>
            <person name="Shu S."/>
            <person name="Lindquist E."/>
            <person name="Wang M."/>
            <person name="Pitluck S."/>
            <person name="Vogel J.P."/>
            <person name="Garvin D.F."/>
            <person name="Mockler T.C."/>
            <person name="Schmutz J."/>
            <person name="Rokhsar D."/>
            <person name="Bevan M.W."/>
        </authorList>
    </citation>
    <scope>NUCLEOTIDE SEQUENCE</scope>
    <source>
        <strain evidence="4">Bd21</strain>
    </source>
</reference>
<dbReference type="Gramene" id="KQJ88090">
    <property type="protein sequence ID" value="KQJ88090"/>
    <property type="gene ID" value="BRADI_4g15295v3"/>
</dbReference>
<keyword evidence="6" id="KW-1185">Reference proteome</keyword>
<dbReference type="Proteomes" id="UP000008810">
    <property type="component" value="Chromosome 4"/>
</dbReference>
<reference evidence="4 5" key="1">
    <citation type="journal article" date="2010" name="Nature">
        <title>Genome sequencing and analysis of the model grass Brachypodium distachyon.</title>
        <authorList>
            <consortium name="International Brachypodium Initiative"/>
        </authorList>
    </citation>
    <scope>NUCLEOTIDE SEQUENCE [LARGE SCALE GENOMIC DNA]</scope>
    <source>
        <strain evidence="4 5">Bd21</strain>
    </source>
</reference>
<dbReference type="GO" id="GO:0050832">
    <property type="term" value="P:defense response to fungus"/>
    <property type="evidence" value="ECO:0007669"/>
    <property type="project" value="InterPro"/>
</dbReference>
<sequence>MGVGNGNKGGVAVVWWCLLILAGLLFLAVAAASTEAEAESGGRGIVNTKEDRRWCKKDCEWKKQQCLHSCKQQQQQQKAGGDAPTPNELDNRECEHEHCERYQDPKERERCWYQCFPPYPDVAADDEEEEEHHGGQGHGGGGRCQKECKQRYGYGDERQQQCLRDCEEGPGGGGKHGGRGGAGGRGREGDEAAHDEWGTEAV</sequence>
<dbReference type="KEGG" id="bdi:104584514"/>
<evidence type="ECO:0000256" key="1">
    <source>
        <dbReference type="SAM" id="MobiDB-lite"/>
    </source>
</evidence>
<proteinExistence type="predicted"/>
<dbReference type="AlphaFoldDB" id="A0A0Q3H3U0"/>
<dbReference type="RefSeq" id="XP_010237613.1">
    <property type="nucleotide sequence ID" value="XM_010239311.2"/>
</dbReference>
<feature type="region of interest" description="Disordered" evidence="1">
    <location>
        <begin position="164"/>
        <end position="202"/>
    </location>
</feature>
<evidence type="ECO:0000259" key="3">
    <source>
        <dbReference type="SMART" id="SM01357"/>
    </source>
</evidence>
<feature type="region of interest" description="Disordered" evidence="1">
    <location>
        <begin position="125"/>
        <end position="144"/>
    </location>
</feature>
<feature type="domain" description="Plant antimicrobial peptide" evidence="3">
    <location>
        <begin position="49"/>
        <end position="74"/>
    </location>
</feature>
<gene>
    <name evidence="5" type="primary">LOC104584514</name>
    <name evidence="4" type="ORF">BRADI_4g15295v3</name>
</gene>
<dbReference type="EMBL" id="CM000883">
    <property type="protein sequence ID" value="KQJ88090.1"/>
    <property type="molecule type" value="Genomic_DNA"/>
</dbReference>
<dbReference type="EnsemblPlants" id="KQJ88090">
    <property type="protein sequence ID" value="KQJ88090"/>
    <property type="gene ID" value="BRADI_4g15295v3"/>
</dbReference>
<dbReference type="InterPro" id="IPR029227">
    <property type="entry name" value="Plant_Antimicrobial"/>
</dbReference>
<reference evidence="5" key="3">
    <citation type="submission" date="2018-08" db="UniProtKB">
        <authorList>
            <consortium name="EnsemblPlants"/>
        </authorList>
    </citation>
    <scope>IDENTIFICATION</scope>
    <source>
        <strain evidence="5">cv. Bd21</strain>
    </source>
</reference>
<keyword evidence="2" id="KW-0732">Signal</keyword>
<organism evidence="4">
    <name type="scientific">Brachypodium distachyon</name>
    <name type="common">Purple false brome</name>
    <name type="synonym">Trachynia distachya</name>
    <dbReference type="NCBI Taxonomy" id="15368"/>
    <lineage>
        <taxon>Eukaryota</taxon>
        <taxon>Viridiplantae</taxon>
        <taxon>Streptophyta</taxon>
        <taxon>Embryophyta</taxon>
        <taxon>Tracheophyta</taxon>
        <taxon>Spermatophyta</taxon>
        <taxon>Magnoliopsida</taxon>
        <taxon>Liliopsida</taxon>
        <taxon>Poales</taxon>
        <taxon>Poaceae</taxon>
        <taxon>BOP clade</taxon>
        <taxon>Pooideae</taxon>
        <taxon>Stipodae</taxon>
        <taxon>Brachypodieae</taxon>
        <taxon>Brachypodium</taxon>
    </lineage>
</organism>
<feature type="signal peptide" evidence="2">
    <location>
        <begin position="1"/>
        <end position="32"/>
    </location>
</feature>
<evidence type="ECO:0000256" key="2">
    <source>
        <dbReference type="SAM" id="SignalP"/>
    </source>
</evidence>
<evidence type="ECO:0000313" key="4">
    <source>
        <dbReference type="EMBL" id="KQJ88090.1"/>
    </source>
</evidence>
<dbReference type="SMART" id="SM01357">
    <property type="entry name" value="Antimicrobial21"/>
    <property type="match status" value="2"/>
</dbReference>
<accession>A0A0Q3H3U0</accession>
<protein>
    <recommendedName>
        <fullName evidence="3">Plant antimicrobial peptide domain-containing protein</fullName>
    </recommendedName>
</protein>
<feature type="compositionally biased region" description="Basic and acidic residues" evidence="1">
    <location>
        <begin position="185"/>
        <end position="202"/>
    </location>
</feature>
<feature type="compositionally biased region" description="Gly residues" evidence="1">
    <location>
        <begin position="169"/>
        <end position="184"/>
    </location>
</feature>
<evidence type="ECO:0000313" key="5">
    <source>
        <dbReference type="EnsemblPlants" id="KQJ88090"/>
    </source>
</evidence>